<dbReference type="EMBL" id="JBHULH010000008">
    <property type="protein sequence ID" value="MFD2568266.1"/>
    <property type="molecule type" value="Genomic_DNA"/>
</dbReference>
<evidence type="ECO:0000256" key="2">
    <source>
        <dbReference type="ARBA" id="ARBA00023180"/>
    </source>
</evidence>
<keyword evidence="1" id="KW-0378">Hydrolase</keyword>
<proteinExistence type="predicted"/>
<dbReference type="InterPro" id="IPR029052">
    <property type="entry name" value="Metallo-depent_PP-like"/>
</dbReference>
<evidence type="ECO:0000313" key="4">
    <source>
        <dbReference type="EMBL" id="MFD2568266.1"/>
    </source>
</evidence>
<feature type="domain" description="Calcineurin-like phosphoesterase" evidence="3">
    <location>
        <begin position="36"/>
        <end position="306"/>
    </location>
</feature>
<dbReference type="SUPFAM" id="SSF56300">
    <property type="entry name" value="Metallo-dependent phosphatases"/>
    <property type="match status" value="1"/>
</dbReference>
<evidence type="ECO:0000259" key="3">
    <source>
        <dbReference type="Pfam" id="PF00149"/>
    </source>
</evidence>
<organism evidence="4 5">
    <name type="scientific">Pseudotenacibaculum haliotis</name>
    <dbReference type="NCBI Taxonomy" id="1862138"/>
    <lineage>
        <taxon>Bacteria</taxon>
        <taxon>Pseudomonadati</taxon>
        <taxon>Bacteroidota</taxon>
        <taxon>Flavobacteriia</taxon>
        <taxon>Flavobacteriales</taxon>
        <taxon>Flavobacteriaceae</taxon>
        <taxon>Pseudotenacibaculum</taxon>
    </lineage>
</organism>
<dbReference type="Pfam" id="PF00149">
    <property type="entry name" value="Metallophos"/>
    <property type="match status" value="1"/>
</dbReference>
<sequence>MKTFKSFLVVILLSSFCFISCKESEKAPQKKSYSNTFLFLSDIHLNSFKQTTDYKVDDTGMILWNAFLQKADSVIANTSPDFIIYTGDLPSHVKDCCIPLPENERVPHNKNIETILSGLRKLATKHKKTLLYLPGNNDGIAGDYASFADENQQTPFSLIPENKNPYPVLNINPVDSITPSMVSNPEPKMGYYSARPIDGLRVIALNTVIHSANFFGADGTNQLTDAQQQMTWLKNELQDAKSRFEKVYIAMHIPPGIDAYGYQKHGTNATNWAKLPVNNPWNNQFLQIVADYQNTISGILYGHTHMDELRRLYDPSGQSITEIAISCPGVTPIHDNNPGFKLVTYHPNSKELLDFTTYYTVPSASTWGNATYNFNETFGYSGDFSMYENLMTDSLDSIHVKLNKIYTVMHNAPSYNVEPGIEVKAEQ</sequence>
<gene>
    <name evidence="4" type="ORF">ACFSRZ_12870</name>
</gene>
<dbReference type="Proteomes" id="UP001597508">
    <property type="component" value="Unassembled WGS sequence"/>
</dbReference>
<dbReference type="InterPro" id="IPR004843">
    <property type="entry name" value="Calcineurin-like_PHP"/>
</dbReference>
<evidence type="ECO:0000256" key="1">
    <source>
        <dbReference type="ARBA" id="ARBA00022801"/>
    </source>
</evidence>
<dbReference type="Gene3D" id="3.60.21.10">
    <property type="match status" value="1"/>
</dbReference>
<dbReference type="RefSeq" id="WP_379666970.1">
    <property type="nucleotide sequence ID" value="NZ_JBHULH010000008.1"/>
</dbReference>
<keyword evidence="2" id="KW-0325">Glycoprotein</keyword>
<name>A0ABW5LWT5_9FLAO</name>
<dbReference type="PANTHER" id="PTHR10340:SF57">
    <property type="entry name" value="METALLOPHOS DOMAIN-CONTAINING PROTEIN"/>
    <property type="match status" value="1"/>
</dbReference>
<comment type="caution">
    <text evidence="4">The sequence shown here is derived from an EMBL/GenBank/DDBJ whole genome shotgun (WGS) entry which is preliminary data.</text>
</comment>
<dbReference type="PANTHER" id="PTHR10340">
    <property type="entry name" value="SPHINGOMYELIN PHOSPHODIESTERASE"/>
    <property type="match status" value="1"/>
</dbReference>
<keyword evidence="5" id="KW-1185">Reference proteome</keyword>
<evidence type="ECO:0000313" key="5">
    <source>
        <dbReference type="Proteomes" id="UP001597508"/>
    </source>
</evidence>
<reference evidence="5" key="1">
    <citation type="journal article" date="2019" name="Int. J. Syst. Evol. Microbiol.">
        <title>The Global Catalogue of Microorganisms (GCM) 10K type strain sequencing project: providing services to taxonomists for standard genome sequencing and annotation.</title>
        <authorList>
            <consortium name="The Broad Institute Genomics Platform"/>
            <consortium name="The Broad Institute Genome Sequencing Center for Infectious Disease"/>
            <person name="Wu L."/>
            <person name="Ma J."/>
        </authorList>
    </citation>
    <scope>NUCLEOTIDE SEQUENCE [LARGE SCALE GENOMIC DNA]</scope>
    <source>
        <strain evidence="5">KCTC 52127</strain>
    </source>
</reference>
<protein>
    <submittedName>
        <fullName evidence="4">Metallophosphoesterase</fullName>
    </submittedName>
</protein>
<accession>A0ABW5LWT5</accession>